<accession>A0A1I6E530</accession>
<evidence type="ECO:0000313" key="2">
    <source>
        <dbReference type="EMBL" id="SFR12632.1"/>
    </source>
</evidence>
<dbReference type="RefSeq" id="WP_092485712.1">
    <property type="nucleotide sequence ID" value="NZ_FOYM01000025.1"/>
</dbReference>
<name>A0A1I6E530_9FIRM</name>
<keyword evidence="3" id="KW-1185">Reference proteome</keyword>
<dbReference type="AlphaFoldDB" id="A0A1I6E530"/>
<dbReference type="STRING" id="39060.SAMN05660706_12569"/>
<proteinExistence type="predicted"/>
<evidence type="ECO:0000256" key="1">
    <source>
        <dbReference type="SAM" id="Phobius"/>
    </source>
</evidence>
<protein>
    <submittedName>
        <fullName evidence="2">Uncharacterized protein</fullName>
    </submittedName>
</protein>
<gene>
    <name evidence="2" type="ORF">SAMN05660706_12569</name>
</gene>
<keyword evidence="1" id="KW-0472">Membrane</keyword>
<dbReference type="Proteomes" id="UP000199584">
    <property type="component" value="Unassembled WGS sequence"/>
</dbReference>
<dbReference type="EMBL" id="FOYM01000025">
    <property type="protein sequence ID" value="SFR12632.1"/>
    <property type="molecule type" value="Genomic_DNA"/>
</dbReference>
<keyword evidence="1" id="KW-1133">Transmembrane helix</keyword>
<keyword evidence="1" id="KW-0812">Transmembrane</keyword>
<evidence type="ECO:0000313" key="3">
    <source>
        <dbReference type="Proteomes" id="UP000199584"/>
    </source>
</evidence>
<reference evidence="3" key="1">
    <citation type="submission" date="2016-10" db="EMBL/GenBank/DDBJ databases">
        <authorList>
            <person name="Varghese N."/>
            <person name="Submissions S."/>
        </authorList>
    </citation>
    <scope>NUCLEOTIDE SEQUENCE [LARGE SCALE GENOMIC DNA]</scope>
    <source>
        <strain evidence="3">DSM 3669</strain>
    </source>
</reference>
<feature type="transmembrane region" description="Helical" evidence="1">
    <location>
        <begin position="12"/>
        <end position="32"/>
    </location>
</feature>
<organism evidence="2 3">
    <name type="scientific">Desulfoscipio geothermicus DSM 3669</name>
    <dbReference type="NCBI Taxonomy" id="1121426"/>
    <lineage>
        <taxon>Bacteria</taxon>
        <taxon>Bacillati</taxon>
        <taxon>Bacillota</taxon>
        <taxon>Clostridia</taxon>
        <taxon>Eubacteriales</taxon>
        <taxon>Desulfallaceae</taxon>
        <taxon>Desulfoscipio</taxon>
    </lineage>
</organism>
<sequence length="61" mass="7058">MRHIKETKSLLKYIIMLIITLITLIEITLIVAKIPAQSTIYNRPDLIIESYPIDPTSVKNY</sequence>